<proteinExistence type="predicted"/>
<organism evidence="2 3">
    <name type="scientific">Heracleum sosnowskyi</name>
    <dbReference type="NCBI Taxonomy" id="360622"/>
    <lineage>
        <taxon>Eukaryota</taxon>
        <taxon>Viridiplantae</taxon>
        <taxon>Streptophyta</taxon>
        <taxon>Embryophyta</taxon>
        <taxon>Tracheophyta</taxon>
        <taxon>Spermatophyta</taxon>
        <taxon>Magnoliopsida</taxon>
        <taxon>eudicotyledons</taxon>
        <taxon>Gunneridae</taxon>
        <taxon>Pentapetalae</taxon>
        <taxon>asterids</taxon>
        <taxon>campanulids</taxon>
        <taxon>Apiales</taxon>
        <taxon>Apiaceae</taxon>
        <taxon>Apioideae</taxon>
        <taxon>apioid superclade</taxon>
        <taxon>Tordylieae</taxon>
        <taxon>Tordyliinae</taxon>
        <taxon>Heracleum</taxon>
    </lineage>
</organism>
<feature type="region of interest" description="Disordered" evidence="1">
    <location>
        <begin position="174"/>
        <end position="210"/>
    </location>
</feature>
<dbReference type="PANTHER" id="PTHR47292">
    <property type="entry name" value="TRANSCRIPTION ELONGATION FACTOR (TFIIS) FAMILY PROTEIN-RELATED"/>
    <property type="match status" value="1"/>
</dbReference>
<gene>
    <name evidence="2" type="ORF">POM88_016725</name>
</gene>
<dbReference type="AlphaFoldDB" id="A0AAD8MXP3"/>
<feature type="region of interest" description="Disordered" evidence="1">
    <location>
        <begin position="245"/>
        <end position="281"/>
    </location>
</feature>
<protein>
    <recommendedName>
        <fullName evidence="4">TFIIS N-terminal domain-containing protein</fullName>
    </recommendedName>
</protein>
<name>A0AAD8MXP3_9APIA</name>
<feature type="region of interest" description="Disordered" evidence="1">
    <location>
        <begin position="771"/>
        <end position="820"/>
    </location>
</feature>
<evidence type="ECO:0008006" key="4">
    <source>
        <dbReference type="Google" id="ProtNLM"/>
    </source>
</evidence>
<dbReference type="SUPFAM" id="SSF47676">
    <property type="entry name" value="Conserved domain common to transcription factors TFIIS, elongin A, CRSP70"/>
    <property type="match status" value="1"/>
</dbReference>
<feature type="compositionally biased region" description="Basic and acidic residues" evidence="1">
    <location>
        <begin position="269"/>
        <end position="281"/>
    </location>
</feature>
<feature type="compositionally biased region" description="Basic and acidic residues" evidence="1">
    <location>
        <begin position="179"/>
        <end position="191"/>
    </location>
</feature>
<sequence length="820" mass="88538">MTLEDFFTLTEMKDGLTALDRIKELVNMMQEEKSSTVKNVGDAVRQWSTVASIIAVTENKDCLDLFLQLDGLDYLVSWLKDAQKFGKETSDSFVEESITAILAAVEKLHTNTQKSVNTEIMLTVKNLLGYSSSKVQDKARMLFNSWKQNNNSVLTPQDASVLGAGCENQINVTASTGADGEHPECSSRDSSHSGGSHNEGVSSSGNVGADVSGAKEAMKNMDHKLEIFDGLATYSFRIEDTKVTEESIGQHADQPENDLELSRSAVGSKDSDVTDKRSGTEHDYSTIAPLEVSQQVTIEVNGQIDCRDKRCSSSERTSCGGISLSRSLDSINGKNGKVINVPSTDIPNEPDSYADSGDGAFITAENQTTGQESQTFDMAVAHVGFPDLGTEPNKDERICGFDLNEEKVSDDMEHSIYPLAAPLSVISASRAAATSGIPDAPLQFEGTLGWKVSAETSAFHSAPPRQISESEKYLVASGSRDISEQRQNYLDFDLNVTDALEDDKITDLMLGKQILNSSDRPYGNSHVKVSPRKSDLLQLDLNCVSYDDDAPAHLRAEGKHLQHQSGHRSPSASSSSSMQPTLRNIDLNDQPSIFNDFSDPGFIGKSSRILSAGGGFKPDDSAKVDINQKNLVPQISPFLNGRISDYEVDTSSSRSVSVLGMGSTLPYAPSPGYGYNVPPSVPIMPYSSAMYGLGGHIPCMVDSKGSPVVPQILGSPSAIPTAYPQPPFIMSMTATPTSSNVVRPLQNDFDLNMGLFVDGGNRDTGGVRHLFNSGQGRQSDDHLRANPPISSSGVGGKRKETDGGLELFPFNYKHHQSPWK</sequence>
<dbReference type="EMBL" id="JAUIZM010000004">
    <property type="protein sequence ID" value="KAK1388547.1"/>
    <property type="molecule type" value="Genomic_DNA"/>
</dbReference>
<reference evidence="2" key="2">
    <citation type="submission" date="2023-05" db="EMBL/GenBank/DDBJ databases">
        <authorList>
            <person name="Schelkunov M.I."/>
        </authorList>
    </citation>
    <scope>NUCLEOTIDE SEQUENCE</scope>
    <source>
        <strain evidence="2">Hsosn_3</strain>
        <tissue evidence="2">Leaf</tissue>
    </source>
</reference>
<reference evidence="2" key="1">
    <citation type="submission" date="2023-02" db="EMBL/GenBank/DDBJ databases">
        <title>Genome of toxic invasive species Heracleum sosnowskyi carries increased number of genes despite the absence of recent whole-genome duplications.</title>
        <authorList>
            <person name="Schelkunov M."/>
            <person name="Shtratnikova V."/>
            <person name="Makarenko M."/>
            <person name="Klepikova A."/>
            <person name="Omelchenko D."/>
            <person name="Novikova G."/>
            <person name="Obukhova E."/>
            <person name="Bogdanov V."/>
            <person name="Penin A."/>
            <person name="Logacheva M."/>
        </authorList>
    </citation>
    <scope>NUCLEOTIDE SEQUENCE</scope>
    <source>
        <strain evidence="2">Hsosn_3</strain>
        <tissue evidence="2">Leaf</tissue>
    </source>
</reference>
<dbReference type="Proteomes" id="UP001237642">
    <property type="component" value="Unassembled WGS sequence"/>
</dbReference>
<dbReference type="InterPro" id="IPR035441">
    <property type="entry name" value="TFIIS/LEDGF_dom_sf"/>
</dbReference>
<dbReference type="Gene3D" id="1.20.930.10">
    <property type="entry name" value="Conserved domain common to transcription factors TFIIS, elongin A, CRSP70"/>
    <property type="match status" value="1"/>
</dbReference>
<feature type="compositionally biased region" description="Low complexity" evidence="1">
    <location>
        <begin position="567"/>
        <end position="577"/>
    </location>
</feature>
<dbReference type="PANTHER" id="PTHR47292:SF1">
    <property type="entry name" value="TRANSCRIPTION ELONGATION FACTOR (TFIIS) FAMILY PROTEIN"/>
    <property type="match status" value="1"/>
</dbReference>
<evidence type="ECO:0000313" key="2">
    <source>
        <dbReference type="EMBL" id="KAK1388547.1"/>
    </source>
</evidence>
<keyword evidence="3" id="KW-1185">Reference proteome</keyword>
<comment type="caution">
    <text evidence="2">The sequence shown here is derived from an EMBL/GenBank/DDBJ whole genome shotgun (WGS) entry which is preliminary data.</text>
</comment>
<evidence type="ECO:0000256" key="1">
    <source>
        <dbReference type="SAM" id="MobiDB-lite"/>
    </source>
</evidence>
<evidence type="ECO:0000313" key="3">
    <source>
        <dbReference type="Proteomes" id="UP001237642"/>
    </source>
</evidence>
<accession>A0AAD8MXP3</accession>
<feature type="region of interest" description="Disordered" evidence="1">
    <location>
        <begin position="558"/>
        <end position="585"/>
    </location>
</feature>